<evidence type="ECO:0000313" key="1">
    <source>
        <dbReference type="EMBL" id="JAH09866.1"/>
    </source>
</evidence>
<organism evidence="1">
    <name type="scientific">Anguilla anguilla</name>
    <name type="common">European freshwater eel</name>
    <name type="synonym">Muraena anguilla</name>
    <dbReference type="NCBI Taxonomy" id="7936"/>
    <lineage>
        <taxon>Eukaryota</taxon>
        <taxon>Metazoa</taxon>
        <taxon>Chordata</taxon>
        <taxon>Craniata</taxon>
        <taxon>Vertebrata</taxon>
        <taxon>Euteleostomi</taxon>
        <taxon>Actinopterygii</taxon>
        <taxon>Neopterygii</taxon>
        <taxon>Teleostei</taxon>
        <taxon>Anguilliformes</taxon>
        <taxon>Anguillidae</taxon>
        <taxon>Anguilla</taxon>
    </lineage>
</organism>
<name>A0A0E9PZ20_ANGAN</name>
<protein>
    <submittedName>
        <fullName evidence="1">Uncharacterized protein</fullName>
    </submittedName>
</protein>
<dbReference type="EMBL" id="GBXM01098711">
    <property type="protein sequence ID" value="JAH09866.1"/>
    <property type="molecule type" value="Transcribed_RNA"/>
</dbReference>
<proteinExistence type="predicted"/>
<dbReference type="AlphaFoldDB" id="A0A0E9PZ20"/>
<reference evidence="1" key="1">
    <citation type="submission" date="2014-11" db="EMBL/GenBank/DDBJ databases">
        <authorList>
            <person name="Amaro Gonzalez C."/>
        </authorList>
    </citation>
    <scope>NUCLEOTIDE SEQUENCE</scope>
</reference>
<reference evidence="1" key="2">
    <citation type="journal article" date="2015" name="Fish Shellfish Immunol.">
        <title>Early steps in the European eel (Anguilla anguilla)-Vibrio vulnificus interaction in the gills: Role of the RtxA13 toxin.</title>
        <authorList>
            <person name="Callol A."/>
            <person name="Pajuelo D."/>
            <person name="Ebbesson L."/>
            <person name="Teles M."/>
            <person name="MacKenzie S."/>
            <person name="Amaro C."/>
        </authorList>
    </citation>
    <scope>NUCLEOTIDE SEQUENCE</scope>
</reference>
<sequence>MYAGENDLGYAWLACILLSHKPFMRKGIFNPGLKGWFQYSSDLPNMVVQQCS</sequence>
<accession>A0A0E9PZ20</accession>